<organism evidence="3">
    <name type="scientific">marine sediment metagenome</name>
    <dbReference type="NCBI Taxonomy" id="412755"/>
    <lineage>
        <taxon>unclassified sequences</taxon>
        <taxon>metagenomes</taxon>
        <taxon>ecological metagenomes</taxon>
    </lineage>
</organism>
<dbReference type="SUPFAM" id="SSF52540">
    <property type="entry name" value="P-loop containing nucleoside triphosphate hydrolases"/>
    <property type="match status" value="1"/>
</dbReference>
<evidence type="ECO:0000256" key="1">
    <source>
        <dbReference type="SAM" id="Coils"/>
    </source>
</evidence>
<dbReference type="PANTHER" id="PTHR46844:SF1">
    <property type="entry name" value="SLR5058 PROTEIN"/>
    <property type="match status" value="1"/>
</dbReference>
<gene>
    <name evidence="3" type="ORF">S01H1_16221</name>
</gene>
<dbReference type="AlphaFoldDB" id="X0SFW9"/>
<comment type="caution">
    <text evidence="3">The sequence shown here is derived from an EMBL/GenBank/DDBJ whole genome shotgun (WGS) entry which is preliminary data.</text>
</comment>
<accession>X0SFW9</accession>
<proteinExistence type="predicted"/>
<dbReference type="InterPro" id="IPR027417">
    <property type="entry name" value="P-loop_NTPase"/>
</dbReference>
<dbReference type="Pfam" id="PF05729">
    <property type="entry name" value="NACHT"/>
    <property type="match status" value="1"/>
</dbReference>
<feature type="domain" description="NACHT" evidence="2">
    <location>
        <begin position="68"/>
        <end position="208"/>
    </location>
</feature>
<evidence type="ECO:0000259" key="2">
    <source>
        <dbReference type="PROSITE" id="PS50837"/>
    </source>
</evidence>
<dbReference type="EMBL" id="BARS01008517">
    <property type="protein sequence ID" value="GAF79938.1"/>
    <property type="molecule type" value="Genomic_DNA"/>
</dbReference>
<evidence type="ECO:0000313" key="3">
    <source>
        <dbReference type="EMBL" id="GAF79938.1"/>
    </source>
</evidence>
<name>X0SFW9_9ZZZZ</name>
<protein>
    <recommendedName>
        <fullName evidence="2">NACHT domain-containing protein</fullName>
    </recommendedName>
</protein>
<dbReference type="Gene3D" id="3.40.50.300">
    <property type="entry name" value="P-loop containing nucleotide triphosphate hydrolases"/>
    <property type="match status" value="1"/>
</dbReference>
<sequence length="368" mass="42081">PPSEYYENVNRDFHRLDIAGIDVDRAFEIPLSEIYVRLRVMFDEDAPEETEDHESGAIDIQTALLRYPKLVIVGDPGSGKSTFLKYIALMLAHSFLESNPTIALEKLCLPEPLPVPIFLSCWDLADFLKQRQQVRLSTLVEFVADRLGAYDFPVSTDDVERLLDSGNCCLLFDGLDEVPTDAGRAAVSRLLEDCVERYVDNRFVVTSRIRAYTGGTILKGEFTRCDIQPFDADDRGEFIRNWVALLFRVPPEDVQTEGSDAGREFKGLTHGIEDSDRIRPLAVNPLLLTVIAIVHWNRKRLPEQRVDLYDECVDVLLGQRKEAEHIQLSRKVEALDEEREEQTHQERAWVRKRFAEIALHILSQKGDR</sequence>
<feature type="coiled-coil region" evidence="1">
    <location>
        <begin position="318"/>
        <end position="345"/>
    </location>
</feature>
<dbReference type="InterPro" id="IPR007111">
    <property type="entry name" value="NACHT_NTPase"/>
</dbReference>
<dbReference type="PROSITE" id="PS50837">
    <property type="entry name" value="NACHT"/>
    <property type="match status" value="1"/>
</dbReference>
<feature type="non-terminal residue" evidence="3">
    <location>
        <position position="368"/>
    </location>
</feature>
<dbReference type="PANTHER" id="PTHR46844">
    <property type="entry name" value="SLR5058 PROTEIN"/>
    <property type="match status" value="1"/>
</dbReference>
<reference evidence="3" key="1">
    <citation type="journal article" date="2014" name="Front. Microbiol.">
        <title>High frequency of phylogenetically diverse reductive dehalogenase-homologous genes in deep subseafloor sedimentary metagenomes.</title>
        <authorList>
            <person name="Kawai M."/>
            <person name="Futagami T."/>
            <person name="Toyoda A."/>
            <person name="Takaki Y."/>
            <person name="Nishi S."/>
            <person name="Hori S."/>
            <person name="Arai W."/>
            <person name="Tsubouchi T."/>
            <person name="Morono Y."/>
            <person name="Uchiyama I."/>
            <person name="Ito T."/>
            <person name="Fujiyama A."/>
            <person name="Inagaki F."/>
            <person name="Takami H."/>
        </authorList>
    </citation>
    <scope>NUCLEOTIDE SEQUENCE</scope>
    <source>
        <strain evidence="3">Expedition CK06-06</strain>
    </source>
</reference>
<feature type="non-terminal residue" evidence="3">
    <location>
        <position position="1"/>
    </location>
</feature>
<keyword evidence="1" id="KW-0175">Coiled coil</keyword>